<evidence type="ECO:0000313" key="1">
    <source>
        <dbReference type="EMBL" id="MBX40828.1"/>
    </source>
</evidence>
<organism evidence="1">
    <name type="scientific">Rhizophora mucronata</name>
    <name type="common">Asiatic mangrove</name>
    <dbReference type="NCBI Taxonomy" id="61149"/>
    <lineage>
        <taxon>Eukaryota</taxon>
        <taxon>Viridiplantae</taxon>
        <taxon>Streptophyta</taxon>
        <taxon>Embryophyta</taxon>
        <taxon>Tracheophyta</taxon>
        <taxon>Spermatophyta</taxon>
        <taxon>Magnoliopsida</taxon>
        <taxon>eudicotyledons</taxon>
        <taxon>Gunneridae</taxon>
        <taxon>Pentapetalae</taxon>
        <taxon>rosids</taxon>
        <taxon>fabids</taxon>
        <taxon>Malpighiales</taxon>
        <taxon>Rhizophoraceae</taxon>
        <taxon>Rhizophora</taxon>
    </lineage>
</organism>
<name>A0A2P2NEB0_RHIMU</name>
<reference evidence="1" key="1">
    <citation type="submission" date="2018-02" db="EMBL/GenBank/DDBJ databases">
        <title>Rhizophora mucronata_Transcriptome.</title>
        <authorList>
            <person name="Meera S.P."/>
            <person name="Sreeshan A."/>
            <person name="Augustine A."/>
        </authorList>
    </citation>
    <scope>NUCLEOTIDE SEQUENCE</scope>
    <source>
        <tissue evidence="1">Leaf</tissue>
    </source>
</reference>
<dbReference type="EMBL" id="GGEC01060344">
    <property type="protein sequence ID" value="MBX40828.1"/>
    <property type="molecule type" value="Transcribed_RNA"/>
</dbReference>
<proteinExistence type="predicted"/>
<sequence length="22" mass="2493">MFVVFYLTEIAVVQNAVDAFCL</sequence>
<accession>A0A2P2NEB0</accession>
<dbReference type="AlphaFoldDB" id="A0A2P2NEB0"/>
<protein>
    <submittedName>
        <fullName evidence="1">Uncharacterized protein</fullName>
    </submittedName>
</protein>